<keyword evidence="4 5" id="KW-0472">Membrane</keyword>
<comment type="caution">
    <text evidence="7">The sequence shown here is derived from an EMBL/GenBank/DDBJ whole genome shotgun (WGS) entry which is preliminary data.</text>
</comment>
<dbReference type="Gene3D" id="1.20.1420.30">
    <property type="entry name" value="NCX, central ion-binding region"/>
    <property type="match status" value="1"/>
</dbReference>
<feature type="transmembrane region" description="Helical" evidence="5">
    <location>
        <begin position="132"/>
        <end position="152"/>
    </location>
</feature>
<keyword evidence="2 5" id="KW-0812">Transmembrane</keyword>
<sequence>MAMSILGSDLATVIVAAVLVGLGGDGFLRGVLGAAYWLRVPKLLVATTLAAFATSSPELTVSTLAALSGKPEIGLGDALGSNVVNVALIFGLALLFGPIHAKAAEFGRDFALAIAVPLIMFLLAYDGMLSRFDGGLLLLIFAGWMAVVIRAGAANRTLVNVEDVPYSVGQTLVFGIGGLIALIVAGRLFVTGATGMAITLGIDTYVIGATVVAVGTSLPELVTVVLARMRGHDEIGIGTLIGSNLFNGLAIVGVATSIYPATIATRELFVAVAFGIAGLLLLIPNANEAIPRVRGVMLITLYATFVVVTLAIAHIERSDLLGVSDGFRIGYLSFASSDFLVPR</sequence>
<dbReference type="EMBL" id="RCCI01000004">
    <property type="protein sequence ID" value="RLJ68586.1"/>
    <property type="molecule type" value="Genomic_DNA"/>
</dbReference>
<feature type="transmembrane region" description="Helical" evidence="5">
    <location>
        <begin position="79"/>
        <end position="100"/>
    </location>
</feature>
<keyword evidence="3 5" id="KW-1133">Transmembrane helix</keyword>
<evidence type="ECO:0000256" key="3">
    <source>
        <dbReference type="ARBA" id="ARBA00022989"/>
    </source>
</evidence>
<evidence type="ECO:0000256" key="1">
    <source>
        <dbReference type="ARBA" id="ARBA00004141"/>
    </source>
</evidence>
<accession>A0A497XMW0</accession>
<proteinExistence type="predicted"/>
<keyword evidence="8" id="KW-1185">Reference proteome</keyword>
<evidence type="ECO:0000313" key="8">
    <source>
        <dbReference type="Proteomes" id="UP000268908"/>
    </source>
</evidence>
<dbReference type="InterPro" id="IPR004837">
    <property type="entry name" value="NaCa_Exmemb"/>
</dbReference>
<evidence type="ECO:0000256" key="2">
    <source>
        <dbReference type="ARBA" id="ARBA00022692"/>
    </source>
</evidence>
<dbReference type="Proteomes" id="UP000268908">
    <property type="component" value="Unassembled WGS sequence"/>
</dbReference>
<dbReference type="GO" id="GO:0008273">
    <property type="term" value="F:calcium, potassium:sodium antiporter activity"/>
    <property type="evidence" value="ECO:0007669"/>
    <property type="project" value="TreeGrafter"/>
</dbReference>
<evidence type="ECO:0000256" key="4">
    <source>
        <dbReference type="ARBA" id="ARBA00023136"/>
    </source>
</evidence>
<reference evidence="7 8" key="1">
    <citation type="submission" date="2018-10" db="EMBL/GenBank/DDBJ databases">
        <title>Genomic Encyclopedia of Type Strains, Phase IV (KMG-IV): sequencing the most valuable type-strain genomes for metagenomic binning, comparative biology and taxonomic classification.</title>
        <authorList>
            <person name="Goeker M."/>
        </authorList>
    </citation>
    <scope>NUCLEOTIDE SEQUENCE [LARGE SCALE GENOMIC DNA]</scope>
    <source>
        <strain evidence="7 8">DSM 26916</strain>
    </source>
</reference>
<feature type="transmembrane region" description="Helical" evidence="5">
    <location>
        <begin position="235"/>
        <end position="256"/>
    </location>
</feature>
<dbReference type="AlphaFoldDB" id="A0A497XMW0"/>
<evidence type="ECO:0000256" key="5">
    <source>
        <dbReference type="SAM" id="Phobius"/>
    </source>
</evidence>
<feature type="transmembrane region" description="Helical" evidence="5">
    <location>
        <begin position="268"/>
        <end position="287"/>
    </location>
</feature>
<dbReference type="InterPro" id="IPR044880">
    <property type="entry name" value="NCX_ion-bd_dom_sf"/>
</dbReference>
<comment type="subcellular location">
    <subcellularLocation>
        <location evidence="1">Membrane</location>
        <topology evidence="1">Multi-pass membrane protein</topology>
    </subcellularLocation>
</comment>
<dbReference type="RefSeq" id="WP_207855749.1">
    <property type="nucleotide sequence ID" value="NZ_BHVV01000002.1"/>
</dbReference>
<feature type="transmembrane region" description="Helical" evidence="5">
    <location>
        <begin position="172"/>
        <end position="190"/>
    </location>
</feature>
<dbReference type="InterPro" id="IPR004481">
    <property type="entry name" value="K/Na/Ca-exchanger"/>
</dbReference>
<dbReference type="PANTHER" id="PTHR10846:SF8">
    <property type="entry name" value="INNER MEMBRANE PROTEIN YRBG"/>
    <property type="match status" value="1"/>
</dbReference>
<protein>
    <submittedName>
        <fullName evidence="7">Cation:H+ antiporter</fullName>
    </submittedName>
</protein>
<feature type="transmembrane region" description="Helical" evidence="5">
    <location>
        <begin position="106"/>
        <end position="125"/>
    </location>
</feature>
<organism evidence="7 8">
    <name type="scientific">Sulfurisoma sediminicola</name>
    <dbReference type="NCBI Taxonomy" id="1381557"/>
    <lineage>
        <taxon>Bacteria</taxon>
        <taxon>Pseudomonadati</taxon>
        <taxon>Pseudomonadota</taxon>
        <taxon>Betaproteobacteria</taxon>
        <taxon>Nitrosomonadales</taxon>
        <taxon>Sterolibacteriaceae</taxon>
        <taxon>Sulfurisoma</taxon>
    </lineage>
</organism>
<dbReference type="Pfam" id="PF01699">
    <property type="entry name" value="Na_Ca_ex"/>
    <property type="match status" value="2"/>
</dbReference>
<feature type="transmembrane region" description="Helical" evidence="5">
    <location>
        <begin position="293"/>
        <end position="313"/>
    </location>
</feature>
<evidence type="ECO:0000313" key="7">
    <source>
        <dbReference type="EMBL" id="RLJ68586.1"/>
    </source>
</evidence>
<dbReference type="GO" id="GO:0005262">
    <property type="term" value="F:calcium channel activity"/>
    <property type="evidence" value="ECO:0007669"/>
    <property type="project" value="TreeGrafter"/>
</dbReference>
<gene>
    <name evidence="7" type="ORF">DFR35_1154</name>
</gene>
<evidence type="ECO:0000259" key="6">
    <source>
        <dbReference type="Pfam" id="PF01699"/>
    </source>
</evidence>
<feature type="domain" description="Sodium/calcium exchanger membrane region" evidence="6">
    <location>
        <begin position="10"/>
        <end position="149"/>
    </location>
</feature>
<feature type="domain" description="Sodium/calcium exchanger membrane region" evidence="6">
    <location>
        <begin position="173"/>
        <end position="309"/>
    </location>
</feature>
<dbReference type="PANTHER" id="PTHR10846">
    <property type="entry name" value="SODIUM/POTASSIUM/CALCIUM EXCHANGER"/>
    <property type="match status" value="1"/>
</dbReference>
<dbReference type="GO" id="GO:0006874">
    <property type="term" value="P:intracellular calcium ion homeostasis"/>
    <property type="evidence" value="ECO:0007669"/>
    <property type="project" value="TreeGrafter"/>
</dbReference>
<name>A0A497XMW0_9PROT</name>
<dbReference type="GO" id="GO:0005886">
    <property type="term" value="C:plasma membrane"/>
    <property type="evidence" value="ECO:0007669"/>
    <property type="project" value="TreeGrafter"/>
</dbReference>